<dbReference type="OrthoDB" id="1490993at2"/>
<proteinExistence type="predicted"/>
<gene>
    <name evidence="1" type="ORF">IP97_02079</name>
</gene>
<evidence type="ECO:0000313" key="1">
    <source>
        <dbReference type="EMBL" id="TWH93561.1"/>
    </source>
</evidence>
<dbReference type="Proteomes" id="UP000315312">
    <property type="component" value="Unassembled WGS sequence"/>
</dbReference>
<name>A0A562KDT4_9FLAO</name>
<sequence length="303" mass="36002">MKIKILVFLLISVVGFSQKKKINEEYDYINNYYQFVYQAHYEYLKEDYQKAYDLLKTAEKNCPLLNQMGIYEPKILAECAVRLGKNNEALDYIEFTLKEYGTKFSYIENDSVFNELKSSKRWKKIKINAEKYFNDYSKRVDFNLRKELNFMKKEDQRVRTNGFDAEGAKIVDSVNIDKLKKIVTDCDCYPNYSVNLVGSYDTDEFDPEISVLVFHINKKRAEYWKPIFLDLIRRGRAPADIYGKLIDSNLRSNGVFQYGIYNNVKKDRIEDFENLDNRRIAVGLPPWQLEKDIYELIRKKYGF</sequence>
<comment type="caution">
    <text evidence="1">The sequence shown here is derived from an EMBL/GenBank/DDBJ whole genome shotgun (WGS) entry which is preliminary data.</text>
</comment>
<reference evidence="1 2" key="1">
    <citation type="journal article" date="2015" name="Stand. Genomic Sci.">
        <title>Genomic Encyclopedia of Bacterial and Archaeal Type Strains, Phase III: the genomes of soil and plant-associated and newly described type strains.</title>
        <authorList>
            <person name="Whitman W.B."/>
            <person name="Woyke T."/>
            <person name="Klenk H.P."/>
            <person name="Zhou Y."/>
            <person name="Lilburn T.G."/>
            <person name="Beck B.J."/>
            <person name="De Vos P."/>
            <person name="Vandamme P."/>
            <person name="Eisen J.A."/>
            <person name="Garrity G."/>
            <person name="Hugenholtz P."/>
            <person name="Kyrpides N.C."/>
        </authorList>
    </citation>
    <scope>NUCLEOTIDE SEQUENCE [LARGE SCALE GENOMIC DNA]</scope>
    <source>
        <strain evidence="1 2">CGMCC 1.6844</strain>
    </source>
</reference>
<organism evidence="1 2">
    <name type="scientific">Flavobacterium cheniae</name>
    <dbReference type="NCBI Taxonomy" id="295428"/>
    <lineage>
        <taxon>Bacteria</taxon>
        <taxon>Pseudomonadati</taxon>
        <taxon>Bacteroidota</taxon>
        <taxon>Flavobacteriia</taxon>
        <taxon>Flavobacteriales</taxon>
        <taxon>Flavobacteriaceae</taxon>
        <taxon>Flavobacterium</taxon>
    </lineage>
</organism>
<keyword evidence="2" id="KW-1185">Reference proteome</keyword>
<dbReference type="AlphaFoldDB" id="A0A562KDT4"/>
<protein>
    <submittedName>
        <fullName evidence="1">Uncharacterized protein</fullName>
    </submittedName>
</protein>
<dbReference type="EMBL" id="VLKM01000008">
    <property type="protein sequence ID" value="TWH93561.1"/>
    <property type="molecule type" value="Genomic_DNA"/>
</dbReference>
<accession>A0A562KDT4</accession>
<evidence type="ECO:0000313" key="2">
    <source>
        <dbReference type="Proteomes" id="UP000315312"/>
    </source>
</evidence>
<dbReference type="RefSeq" id="WP_133610509.1">
    <property type="nucleotide sequence ID" value="NZ_SNZC01000005.1"/>
</dbReference>